<feature type="domain" description="AB hydrolase-1" evidence="1">
    <location>
        <begin position="6"/>
        <end position="227"/>
    </location>
</feature>
<reference evidence="2 3" key="1">
    <citation type="submission" date="2024-02" db="EMBL/GenBank/DDBJ databases">
        <title>Deinococcus carri NBRC 110142.</title>
        <authorList>
            <person name="Ichikawa N."/>
            <person name="Katano-Makiyama Y."/>
            <person name="Hidaka K."/>
        </authorList>
    </citation>
    <scope>NUCLEOTIDE SEQUENCE [LARGE SCALE GENOMIC DNA]</scope>
    <source>
        <strain evidence="2 3">NBRC 110142</strain>
    </source>
</reference>
<dbReference type="EMBL" id="BAABRP010000003">
    <property type="protein sequence ID" value="GAA5512683.1"/>
    <property type="molecule type" value="Genomic_DNA"/>
</dbReference>
<dbReference type="Proteomes" id="UP001401887">
    <property type="component" value="Unassembled WGS sequence"/>
</dbReference>
<proteinExistence type="predicted"/>
<protein>
    <submittedName>
        <fullName evidence="2">Uncharacterized protein Rv2715</fullName>
    </submittedName>
</protein>
<name>A0ABP9W5P9_9DEIO</name>
<dbReference type="RefSeq" id="WP_345462974.1">
    <property type="nucleotide sequence ID" value="NZ_BAABRP010000003.1"/>
</dbReference>
<dbReference type="PANTHER" id="PTHR43798:SF33">
    <property type="entry name" value="HYDROLASE, PUTATIVE (AFU_ORTHOLOGUE AFUA_2G14860)-RELATED"/>
    <property type="match status" value="1"/>
</dbReference>
<keyword evidence="3" id="KW-1185">Reference proteome</keyword>
<dbReference type="InterPro" id="IPR029058">
    <property type="entry name" value="AB_hydrolase_fold"/>
</dbReference>
<evidence type="ECO:0000313" key="3">
    <source>
        <dbReference type="Proteomes" id="UP001401887"/>
    </source>
</evidence>
<accession>A0ABP9W5P9</accession>
<dbReference type="Gene3D" id="3.40.50.1820">
    <property type="entry name" value="alpha/beta hydrolase"/>
    <property type="match status" value="1"/>
</dbReference>
<dbReference type="PRINTS" id="PR00111">
    <property type="entry name" value="ABHYDROLASE"/>
</dbReference>
<dbReference type="PANTHER" id="PTHR43798">
    <property type="entry name" value="MONOACYLGLYCEROL LIPASE"/>
    <property type="match status" value="1"/>
</dbReference>
<sequence length="256" mass="27173">MPERVLVALHGNFASAAWWADLLADPPTGWRVLAPDLPGFAGTPHTGEVSIPAYADWLADWLARQGVTRPVLLGHSLGGAVALEYAARDPGALSALVLAASAPLTGLVTPEENYPVLELLRGDPQLREMSLGALFPSRRPDNFPALVEDAGRMANTHYSGNARALAGWSVDPARLRGLPVRVLGGALDALVTPEMVRAQAAALGTGATVLEGRGHGFPQEDPAAFRALLEEFLAVLPRTVPRKVAEPLWAERSEKP</sequence>
<dbReference type="InterPro" id="IPR050266">
    <property type="entry name" value="AB_hydrolase_sf"/>
</dbReference>
<evidence type="ECO:0000259" key="1">
    <source>
        <dbReference type="Pfam" id="PF12697"/>
    </source>
</evidence>
<comment type="caution">
    <text evidence="2">The sequence shown here is derived from an EMBL/GenBank/DDBJ whole genome shotgun (WGS) entry which is preliminary data.</text>
</comment>
<dbReference type="InterPro" id="IPR000073">
    <property type="entry name" value="AB_hydrolase_1"/>
</dbReference>
<dbReference type="Pfam" id="PF12697">
    <property type="entry name" value="Abhydrolase_6"/>
    <property type="match status" value="1"/>
</dbReference>
<evidence type="ECO:0000313" key="2">
    <source>
        <dbReference type="EMBL" id="GAA5512683.1"/>
    </source>
</evidence>
<gene>
    <name evidence="2" type="ORF">Dcar01_01401</name>
</gene>
<dbReference type="SUPFAM" id="SSF53474">
    <property type="entry name" value="alpha/beta-Hydrolases"/>
    <property type="match status" value="1"/>
</dbReference>
<organism evidence="2 3">
    <name type="scientific">Deinococcus carri</name>
    <dbReference type="NCBI Taxonomy" id="1211323"/>
    <lineage>
        <taxon>Bacteria</taxon>
        <taxon>Thermotogati</taxon>
        <taxon>Deinococcota</taxon>
        <taxon>Deinococci</taxon>
        <taxon>Deinococcales</taxon>
        <taxon>Deinococcaceae</taxon>
        <taxon>Deinococcus</taxon>
    </lineage>
</organism>